<reference evidence="2 3" key="1">
    <citation type="journal article" date="2017" name="Environ. Microbiol.">
        <title>Decay of the glycolytic pathway and adaptation to intranuclear parasitism within Enterocytozoonidae microsporidia.</title>
        <authorList>
            <person name="Wiredu Boakye D."/>
            <person name="Jaroenlak P."/>
            <person name="Prachumwat A."/>
            <person name="Williams T.A."/>
            <person name="Bateman K.S."/>
            <person name="Itsathitphaisarn O."/>
            <person name="Sritunyalucksana K."/>
            <person name="Paszkiewicz K.H."/>
            <person name="Moore K.A."/>
            <person name="Stentiford G.D."/>
            <person name="Williams B.A."/>
        </authorList>
    </citation>
    <scope>NUCLEOTIDE SEQUENCE [LARGE SCALE GENOMIC DNA]</scope>
    <source>
        <strain evidence="3">canceri</strain>
    </source>
</reference>
<dbReference type="VEuPathDB" id="MicrosporidiaDB:HERIO_703"/>
<dbReference type="PROSITE" id="PS50994">
    <property type="entry name" value="INTEGRASE"/>
    <property type="match status" value="1"/>
</dbReference>
<protein>
    <submittedName>
        <fullName evidence="2">YRD6</fullName>
    </submittedName>
</protein>
<dbReference type="VEuPathDB" id="MicrosporidiaDB:A0H76_1292"/>
<dbReference type="PANTHER" id="PTHR37984">
    <property type="entry name" value="PROTEIN CBG26694"/>
    <property type="match status" value="1"/>
</dbReference>
<feature type="domain" description="Integrase catalytic" evidence="1">
    <location>
        <begin position="1"/>
        <end position="168"/>
    </location>
</feature>
<dbReference type="GO" id="GO:0005634">
    <property type="term" value="C:nucleus"/>
    <property type="evidence" value="ECO:0007669"/>
    <property type="project" value="UniProtKB-ARBA"/>
</dbReference>
<name>A0A1X0QHC4_9MICR</name>
<evidence type="ECO:0000259" key="1">
    <source>
        <dbReference type="PROSITE" id="PS50994"/>
    </source>
</evidence>
<dbReference type="GO" id="GO:0003676">
    <property type="term" value="F:nucleic acid binding"/>
    <property type="evidence" value="ECO:0007669"/>
    <property type="project" value="InterPro"/>
</dbReference>
<dbReference type="AlphaFoldDB" id="A0A1X0QHC4"/>
<dbReference type="InterPro" id="IPR050951">
    <property type="entry name" value="Retrovirus_Pol_polyprotein"/>
</dbReference>
<comment type="caution">
    <text evidence="2">The sequence shown here is derived from an EMBL/GenBank/DDBJ whole genome shotgun (WGS) entry which is preliminary data.</text>
</comment>
<dbReference type="InterPro" id="IPR012337">
    <property type="entry name" value="RNaseH-like_sf"/>
</dbReference>
<evidence type="ECO:0000313" key="2">
    <source>
        <dbReference type="EMBL" id="ORD99168.1"/>
    </source>
</evidence>
<proteinExistence type="predicted"/>
<dbReference type="EMBL" id="LTAI01000279">
    <property type="protein sequence ID" value="ORD99168.1"/>
    <property type="molecule type" value="Genomic_DNA"/>
</dbReference>
<dbReference type="GO" id="GO:0015074">
    <property type="term" value="P:DNA integration"/>
    <property type="evidence" value="ECO:0007669"/>
    <property type="project" value="InterPro"/>
</dbReference>
<accession>A0A1X0QHC4</accession>
<dbReference type="InterPro" id="IPR001584">
    <property type="entry name" value="Integrase_cat-core"/>
</dbReference>
<organism evidence="2 3">
    <name type="scientific">Hepatospora eriocheir</name>
    <dbReference type="NCBI Taxonomy" id="1081669"/>
    <lineage>
        <taxon>Eukaryota</taxon>
        <taxon>Fungi</taxon>
        <taxon>Fungi incertae sedis</taxon>
        <taxon>Microsporidia</taxon>
        <taxon>Hepatosporidae</taxon>
        <taxon>Hepatospora</taxon>
    </lineage>
</organism>
<dbReference type="Gene3D" id="3.30.420.10">
    <property type="entry name" value="Ribonuclease H-like superfamily/Ribonuclease H"/>
    <property type="match status" value="1"/>
</dbReference>
<sequence>MKHLSSDIVGPYDGSSFKKCNGKKFWIITLIDRCSRYAQVKVIFNIQAVTVSKTIASLLKNFKNPISILMDRGTQYTSDYFKWMLAKHKIIPKYASAYNSTGNSIAERINQTINFVVRCFQGEELTYIENKINFVLTNASHRVMKVSPSELVKGFSELDPLKRKAIINTEELNELVRSQQQLDNARTNNLRTHHDYLVGDFIYVKNNNPQGKLDVVWLGPFEIINVSNNFVIVKKGSKKEQLNIKRIRPARR</sequence>
<dbReference type="Proteomes" id="UP000192501">
    <property type="component" value="Unassembled WGS sequence"/>
</dbReference>
<evidence type="ECO:0000313" key="3">
    <source>
        <dbReference type="Proteomes" id="UP000192501"/>
    </source>
</evidence>
<dbReference type="InterPro" id="IPR036397">
    <property type="entry name" value="RNaseH_sf"/>
</dbReference>
<dbReference type="SUPFAM" id="SSF53098">
    <property type="entry name" value="Ribonuclease H-like"/>
    <property type="match status" value="1"/>
</dbReference>
<dbReference type="Pfam" id="PF00665">
    <property type="entry name" value="rve"/>
    <property type="match status" value="1"/>
</dbReference>
<gene>
    <name evidence="2" type="primary">YRD6</name>
    <name evidence="2" type="ORF">A0H76_1292</name>
</gene>
<dbReference type="PANTHER" id="PTHR37984:SF5">
    <property type="entry name" value="PROTEIN NYNRIN-LIKE"/>
    <property type="match status" value="1"/>
</dbReference>